<protein>
    <submittedName>
        <fullName evidence="1">Uncharacterized protein</fullName>
    </submittedName>
</protein>
<dbReference type="EMBL" id="BK016121">
    <property type="protein sequence ID" value="DAF96854.1"/>
    <property type="molecule type" value="Genomic_DNA"/>
</dbReference>
<organism evidence="1">
    <name type="scientific">Podoviridae sp. ctQyH19</name>
    <dbReference type="NCBI Taxonomy" id="2825249"/>
    <lineage>
        <taxon>Viruses</taxon>
        <taxon>Duplodnaviria</taxon>
        <taxon>Heunggongvirae</taxon>
        <taxon>Uroviricota</taxon>
        <taxon>Caudoviricetes</taxon>
    </lineage>
</organism>
<reference evidence="1" key="1">
    <citation type="journal article" date="2021" name="Proc. Natl. Acad. Sci. U.S.A.">
        <title>A Catalog of Tens of Thousands of Viruses from Human Metagenomes Reveals Hidden Associations with Chronic Diseases.</title>
        <authorList>
            <person name="Tisza M.J."/>
            <person name="Buck C.B."/>
        </authorList>
    </citation>
    <scope>NUCLEOTIDE SEQUENCE</scope>
    <source>
        <strain evidence="1">CtQyH19</strain>
    </source>
</reference>
<sequence>MNRPAREDIEEFYHSNNIGDRFRISLEDCVELCKSPFARFKESMNKGEGKNAKFLWFGTFFVNPKAVRYWEVNAKRFYDKDVITEETFSTHENFCKNARINESLDNYIDFNKNKIEDEEEME</sequence>
<evidence type="ECO:0000313" key="1">
    <source>
        <dbReference type="EMBL" id="DAF96854.1"/>
    </source>
</evidence>
<accession>A0A8S5UR54</accession>
<proteinExistence type="predicted"/>
<name>A0A8S5UR54_9CAUD</name>